<dbReference type="eggNOG" id="ENOG502SX1H">
    <property type="taxonomic scope" value="Eukaryota"/>
</dbReference>
<evidence type="ECO:0000256" key="2">
    <source>
        <dbReference type="SAM" id="SignalP"/>
    </source>
</evidence>
<feature type="compositionally biased region" description="Gly residues" evidence="1">
    <location>
        <begin position="42"/>
        <end position="52"/>
    </location>
</feature>
<feature type="signal peptide" evidence="2">
    <location>
        <begin position="1"/>
        <end position="18"/>
    </location>
</feature>
<gene>
    <name evidence="3" type="ORF">HMPREF1541_03036</name>
</gene>
<dbReference type="EMBL" id="KB822719">
    <property type="protein sequence ID" value="ETN41101.1"/>
    <property type="molecule type" value="Genomic_DNA"/>
</dbReference>
<dbReference type="Proteomes" id="UP000030752">
    <property type="component" value="Unassembled WGS sequence"/>
</dbReference>
<protein>
    <submittedName>
        <fullName evidence="3">Uncharacterized protein</fullName>
    </submittedName>
</protein>
<evidence type="ECO:0000313" key="4">
    <source>
        <dbReference type="Proteomes" id="UP000030752"/>
    </source>
</evidence>
<keyword evidence="2" id="KW-0732">Signal</keyword>
<proteinExistence type="predicted"/>
<feature type="compositionally biased region" description="Low complexity" evidence="1">
    <location>
        <begin position="183"/>
        <end position="195"/>
    </location>
</feature>
<evidence type="ECO:0000256" key="1">
    <source>
        <dbReference type="SAM" id="MobiDB-lite"/>
    </source>
</evidence>
<dbReference type="HOGENOM" id="CLU_1180166_0_0_1"/>
<name>W2RX57_CYPE1</name>
<evidence type="ECO:0000313" key="3">
    <source>
        <dbReference type="EMBL" id="ETN41101.1"/>
    </source>
</evidence>
<feature type="region of interest" description="Disordered" evidence="1">
    <location>
        <begin position="96"/>
        <end position="118"/>
    </location>
</feature>
<reference evidence="3 4" key="1">
    <citation type="submission" date="2013-03" db="EMBL/GenBank/DDBJ databases">
        <title>The Genome Sequence of Phialophora europaea CBS 101466.</title>
        <authorList>
            <consortium name="The Broad Institute Genomics Platform"/>
            <person name="Cuomo C."/>
            <person name="de Hoog S."/>
            <person name="Gorbushina A."/>
            <person name="Walker B."/>
            <person name="Young S.K."/>
            <person name="Zeng Q."/>
            <person name="Gargeya S."/>
            <person name="Fitzgerald M."/>
            <person name="Haas B."/>
            <person name="Abouelleil A."/>
            <person name="Allen A.W."/>
            <person name="Alvarado L."/>
            <person name="Arachchi H.M."/>
            <person name="Berlin A.M."/>
            <person name="Chapman S.B."/>
            <person name="Gainer-Dewar J."/>
            <person name="Goldberg J."/>
            <person name="Griggs A."/>
            <person name="Gujja S."/>
            <person name="Hansen M."/>
            <person name="Howarth C."/>
            <person name="Imamovic A."/>
            <person name="Ireland A."/>
            <person name="Larimer J."/>
            <person name="McCowan C."/>
            <person name="Murphy C."/>
            <person name="Pearson M."/>
            <person name="Poon T.W."/>
            <person name="Priest M."/>
            <person name="Roberts A."/>
            <person name="Saif S."/>
            <person name="Shea T."/>
            <person name="Sisk P."/>
            <person name="Sykes S."/>
            <person name="Wortman J."/>
            <person name="Nusbaum C."/>
            <person name="Birren B."/>
        </authorList>
    </citation>
    <scope>NUCLEOTIDE SEQUENCE [LARGE SCALE GENOMIC DNA]</scope>
    <source>
        <strain evidence="3 4">CBS 101466</strain>
    </source>
</reference>
<dbReference type="VEuPathDB" id="FungiDB:HMPREF1541_03036"/>
<feature type="region of interest" description="Disordered" evidence="1">
    <location>
        <begin position="32"/>
        <end position="54"/>
    </location>
</feature>
<organism evidence="3 4">
    <name type="scientific">Cyphellophora europaea (strain CBS 101466)</name>
    <name type="common">Phialophora europaea</name>
    <dbReference type="NCBI Taxonomy" id="1220924"/>
    <lineage>
        <taxon>Eukaryota</taxon>
        <taxon>Fungi</taxon>
        <taxon>Dikarya</taxon>
        <taxon>Ascomycota</taxon>
        <taxon>Pezizomycotina</taxon>
        <taxon>Eurotiomycetes</taxon>
        <taxon>Chaetothyriomycetidae</taxon>
        <taxon>Chaetothyriales</taxon>
        <taxon>Cyphellophoraceae</taxon>
        <taxon>Cyphellophora</taxon>
    </lineage>
</organism>
<feature type="region of interest" description="Disordered" evidence="1">
    <location>
        <begin position="170"/>
        <end position="195"/>
    </location>
</feature>
<dbReference type="GeneID" id="19970375"/>
<keyword evidence="4" id="KW-1185">Reference proteome</keyword>
<dbReference type="InParanoid" id="W2RX57"/>
<feature type="compositionally biased region" description="Low complexity" evidence="1">
    <location>
        <begin position="99"/>
        <end position="113"/>
    </location>
</feature>
<feature type="chain" id="PRO_5004824635" evidence="2">
    <location>
        <begin position="19"/>
        <end position="235"/>
    </location>
</feature>
<dbReference type="OrthoDB" id="4766847at2759"/>
<dbReference type="RefSeq" id="XP_008715610.1">
    <property type="nucleotide sequence ID" value="XM_008717388.1"/>
</dbReference>
<accession>W2RX57</accession>
<sequence>MHLTRSTVLLAIVHLNLAADCTVPRSTPWPFEISSDGSSDGSSGGSSGGSSSGGDSITDICAQFKNDAAEYQACTESALSGQCNAVGCPDSTDITGSTDDLISSPGDDLISSGSDDDSGLIKKLRARDTLTCSSSETCYQHPDNSLLCYNPATGYYHDDIGGTGNYFDGTYTEPDEDTKDETTGTTTATSAAAASSTSTSGTSAAVASATSDSGGINLRAGALVGVFRLLSALVW</sequence>
<dbReference type="AlphaFoldDB" id="W2RX57"/>